<comment type="caution">
    <text evidence="2">The sequence shown here is derived from an EMBL/GenBank/DDBJ whole genome shotgun (WGS) entry which is preliminary data.</text>
</comment>
<gene>
    <name evidence="2" type="ORF">ODALV1_LOCUS23689</name>
</gene>
<keyword evidence="3" id="KW-1185">Reference proteome</keyword>
<feature type="transmembrane region" description="Helical" evidence="1">
    <location>
        <begin position="414"/>
        <end position="434"/>
    </location>
</feature>
<protein>
    <submittedName>
        <fullName evidence="2">Uncharacterized protein</fullName>
    </submittedName>
</protein>
<dbReference type="EMBL" id="CAXLJM020000081">
    <property type="protein sequence ID" value="CAL8130354.1"/>
    <property type="molecule type" value="Genomic_DNA"/>
</dbReference>
<keyword evidence="1" id="KW-0472">Membrane</keyword>
<feature type="transmembrane region" description="Helical" evidence="1">
    <location>
        <begin position="712"/>
        <end position="739"/>
    </location>
</feature>
<feature type="transmembrane region" description="Helical" evidence="1">
    <location>
        <begin position="363"/>
        <end position="387"/>
    </location>
</feature>
<sequence length="747" mass="87298">MKFTKLFTKLHDEHHIVLKQILAFASTCTLHYVRDNSHRTSDPFNLFFESSSKSRSIHLLTTDKNNTYLAQNATTNNWYHNNTYQSGIFEGRAYKRGYWEIFKGSKFLETCQFQVVDVLENWNQLFDYIHKFLLESYGSFVPIPNYLMLVLSKHGEHKSNLTLRKVGKRVSVNVFDNLIIREHILRVYSRLPIFSLTNASIHFTPFVVRTYFRYDYRLPPHPAYVLPFFYGVTNWSTIEVQSHWKTLFLANGAELISIEKHYTLAEDYCDRFISMKFKSAIKKKEFQLVYNCLIAEFLVANISLLKFKRHQYDVQSHSIEFKQLFMKYTYLFRYDISFHGYRYLVFLDVTRADSNTFIDMGALLLPFSIVMWIFTIFATLFIVILLYKAGHKCPFFYTFAVLLEQGDTTSQSRMSIWISVTTLFIWGFVLRLSYTSSMYSYLTVVPEPVVPKDFEESVENDNYYKLSHPEIVKGIFDRMQHEFDSQSGKYIVAKPTQPLLESLSKKIYALYLLPGYLNHFFTDQNITRDSQLTALASSNNTVFVSRYCLEESEVPGILIEKYYFISDCRNEFVVANKFVYIYDFPYHFDEIIGLDLFAAILFGNKKIFSNNNPSRFHIVYGWSAEYDLSAIIADDIIGKLEQTGTLSRWNKVESIFKLLDSWKEIMGWEAFKGSLSNNVVQVAYDLLEDLRHVEYIKQDISGKQIPGVTNRALATVWILFLIGNALSLLMIVSEILTFFCNNSCVVI</sequence>
<name>A0ABP1RLR6_9HEXA</name>
<reference evidence="2 3" key="1">
    <citation type="submission" date="2024-08" db="EMBL/GenBank/DDBJ databases">
        <authorList>
            <person name="Cucini C."/>
            <person name="Frati F."/>
        </authorList>
    </citation>
    <scope>NUCLEOTIDE SEQUENCE [LARGE SCALE GENOMIC DNA]</scope>
</reference>
<evidence type="ECO:0000313" key="2">
    <source>
        <dbReference type="EMBL" id="CAL8130354.1"/>
    </source>
</evidence>
<feature type="transmembrane region" description="Helical" evidence="1">
    <location>
        <begin position="288"/>
        <end position="307"/>
    </location>
</feature>
<organism evidence="2 3">
    <name type="scientific">Orchesella dallaii</name>
    <dbReference type="NCBI Taxonomy" id="48710"/>
    <lineage>
        <taxon>Eukaryota</taxon>
        <taxon>Metazoa</taxon>
        <taxon>Ecdysozoa</taxon>
        <taxon>Arthropoda</taxon>
        <taxon>Hexapoda</taxon>
        <taxon>Collembola</taxon>
        <taxon>Entomobryomorpha</taxon>
        <taxon>Entomobryoidea</taxon>
        <taxon>Orchesellidae</taxon>
        <taxon>Orchesellinae</taxon>
        <taxon>Orchesella</taxon>
    </lineage>
</organism>
<evidence type="ECO:0000256" key="1">
    <source>
        <dbReference type="SAM" id="Phobius"/>
    </source>
</evidence>
<dbReference type="Proteomes" id="UP001642540">
    <property type="component" value="Unassembled WGS sequence"/>
</dbReference>
<keyword evidence="1" id="KW-0812">Transmembrane</keyword>
<evidence type="ECO:0000313" key="3">
    <source>
        <dbReference type="Proteomes" id="UP001642540"/>
    </source>
</evidence>
<accession>A0ABP1RLR6</accession>
<keyword evidence="1" id="KW-1133">Transmembrane helix</keyword>
<proteinExistence type="predicted"/>